<feature type="transmembrane region" description="Helical" evidence="1">
    <location>
        <begin position="12"/>
        <end position="32"/>
    </location>
</feature>
<comment type="caution">
    <text evidence="2">The sequence shown here is derived from an EMBL/GenBank/DDBJ whole genome shotgun (WGS) entry which is preliminary data.</text>
</comment>
<evidence type="ECO:0000313" key="2">
    <source>
        <dbReference type="EMBL" id="EJK67596.1"/>
    </source>
</evidence>
<keyword evidence="1" id="KW-1133">Transmembrane helix</keyword>
<evidence type="ECO:0000313" key="3">
    <source>
        <dbReference type="Proteomes" id="UP000266841"/>
    </source>
</evidence>
<sequence length="114" mass="12859">MTEPRTRSVTTWVNVSECYVMLCYVMLCYVMLSLLSTKGIVGATTKQIKLISFPFFRARLCRPKALALSYNHAAGKAGHCERLVVAVDNCDLTRSKQILLRLIRMDGMVWCPSP</sequence>
<keyword evidence="3" id="KW-1185">Reference proteome</keyword>
<proteinExistence type="predicted"/>
<name>K0T2S2_THAOC</name>
<protein>
    <submittedName>
        <fullName evidence="2">Uncharacterized protein</fullName>
    </submittedName>
</protein>
<keyword evidence="1" id="KW-0812">Transmembrane</keyword>
<dbReference type="EMBL" id="AGNL01012900">
    <property type="protein sequence ID" value="EJK67596.1"/>
    <property type="molecule type" value="Genomic_DNA"/>
</dbReference>
<gene>
    <name evidence="2" type="ORF">THAOC_11346</name>
</gene>
<evidence type="ECO:0000256" key="1">
    <source>
        <dbReference type="SAM" id="Phobius"/>
    </source>
</evidence>
<accession>K0T2S2</accession>
<dbReference type="AlphaFoldDB" id="K0T2S2"/>
<dbReference type="Proteomes" id="UP000266841">
    <property type="component" value="Unassembled WGS sequence"/>
</dbReference>
<organism evidence="2 3">
    <name type="scientific">Thalassiosira oceanica</name>
    <name type="common">Marine diatom</name>
    <dbReference type="NCBI Taxonomy" id="159749"/>
    <lineage>
        <taxon>Eukaryota</taxon>
        <taxon>Sar</taxon>
        <taxon>Stramenopiles</taxon>
        <taxon>Ochrophyta</taxon>
        <taxon>Bacillariophyta</taxon>
        <taxon>Coscinodiscophyceae</taxon>
        <taxon>Thalassiosirophycidae</taxon>
        <taxon>Thalassiosirales</taxon>
        <taxon>Thalassiosiraceae</taxon>
        <taxon>Thalassiosira</taxon>
    </lineage>
</organism>
<reference evidence="2 3" key="1">
    <citation type="journal article" date="2012" name="Genome Biol.">
        <title>Genome and low-iron response of an oceanic diatom adapted to chronic iron limitation.</title>
        <authorList>
            <person name="Lommer M."/>
            <person name="Specht M."/>
            <person name="Roy A.S."/>
            <person name="Kraemer L."/>
            <person name="Andreson R."/>
            <person name="Gutowska M.A."/>
            <person name="Wolf J."/>
            <person name="Bergner S.V."/>
            <person name="Schilhabel M.B."/>
            <person name="Klostermeier U.C."/>
            <person name="Beiko R.G."/>
            <person name="Rosenstiel P."/>
            <person name="Hippler M."/>
            <person name="Laroche J."/>
        </authorList>
    </citation>
    <scope>NUCLEOTIDE SEQUENCE [LARGE SCALE GENOMIC DNA]</scope>
    <source>
        <strain evidence="2 3">CCMP1005</strain>
    </source>
</reference>
<keyword evidence="1" id="KW-0472">Membrane</keyword>